<keyword evidence="1" id="KW-1133">Transmembrane helix</keyword>
<evidence type="ECO:0000313" key="2">
    <source>
        <dbReference type="EMBL" id="QOK22403.1"/>
    </source>
</evidence>
<dbReference type="AlphaFoldDB" id="A0A7L9J020"/>
<evidence type="ECO:0000256" key="1">
    <source>
        <dbReference type="SAM" id="Phobius"/>
    </source>
</evidence>
<feature type="transmembrane region" description="Helical" evidence="1">
    <location>
        <begin position="358"/>
        <end position="377"/>
    </location>
</feature>
<accession>A0A7L9J020</accession>
<dbReference type="RefSeq" id="WP_192910914.1">
    <property type="nucleotide sequence ID" value="NZ_CP062789.1"/>
</dbReference>
<organism evidence="2 3">
    <name type="scientific">Janibacter indicus</name>
    <dbReference type="NCBI Taxonomy" id="857417"/>
    <lineage>
        <taxon>Bacteria</taxon>
        <taxon>Bacillati</taxon>
        <taxon>Actinomycetota</taxon>
        <taxon>Actinomycetes</taxon>
        <taxon>Micrococcales</taxon>
        <taxon>Intrasporangiaceae</taxon>
        <taxon>Janibacter</taxon>
    </lineage>
</organism>
<dbReference type="Proteomes" id="UP000593998">
    <property type="component" value="Chromosome"/>
</dbReference>
<proteinExistence type="predicted"/>
<reference evidence="2 3" key="1">
    <citation type="submission" date="2020-10" db="EMBL/GenBank/DDBJ databases">
        <title>Janibacter indicus TT2 genome sequence.</title>
        <authorList>
            <person name="Lee K."/>
            <person name="Ganzorig M."/>
        </authorList>
    </citation>
    <scope>NUCLEOTIDE SEQUENCE [LARGE SCALE GENOMIC DNA]</scope>
    <source>
        <strain evidence="2 3">TT2</strain>
    </source>
</reference>
<evidence type="ECO:0000313" key="3">
    <source>
        <dbReference type="Proteomes" id="UP000593998"/>
    </source>
</evidence>
<gene>
    <name evidence="2" type="ORF">IGS73_15170</name>
</gene>
<protein>
    <submittedName>
        <fullName evidence="2">Uncharacterized protein</fullName>
    </submittedName>
</protein>
<feature type="transmembrane region" description="Helical" evidence="1">
    <location>
        <begin position="326"/>
        <end position="346"/>
    </location>
</feature>
<dbReference type="EMBL" id="CP062789">
    <property type="protein sequence ID" value="QOK22403.1"/>
    <property type="molecule type" value="Genomic_DNA"/>
</dbReference>
<feature type="transmembrane region" description="Helical" evidence="1">
    <location>
        <begin position="419"/>
        <end position="441"/>
    </location>
</feature>
<keyword evidence="1" id="KW-0472">Membrane</keyword>
<keyword evidence="1" id="KW-0812">Transmembrane</keyword>
<name>A0A7L9J020_9MICO</name>
<sequence>MTTFNDQPQPFVSSKTARAMARLLADEYGFRVRKVDTIRLMEGRNGRRRVSLDVVVPDDTWLAYDRGLPRAKRLTMVPVARPHKSVMRDLDTHDASGTTLPVLTRQENTDIAASVVVYELLGRRGYDSASPELWQAITSIVGGDSQQSVQDAETLIETGCHAGRRVLDPPDLSELAVHLLRDLAECFLLIALVPQSSAGERVLVKYSFHWGAEDASAERRAVWWRTVRAALGWSDYPLRIGVGGAAEALSHHLEVHAPRGLATAGLEFPRSPLTSNSSDSAVSSVAHAVETYVPAVSEEDLEGEAVPAGPRIATLQLRVPRGGVRLVALISTLITALVFSLEQVLPGAHETLLERSDGAAALLLAAPAIVIALMIGTDENRLTGHLLRPLRFIIFLCSTSLAIGAASLVGQLHDPWITILWRGGAILHTILFLLVVSGYAAGTVRGRRNTHDTVARIEGAGS</sequence>
<feature type="transmembrane region" description="Helical" evidence="1">
    <location>
        <begin position="389"/>
        <end position="413"/>
    </location>
</feature>